<dbReference type="GO" id="GO:0051539">
    <property type="term" value="F:4 iron, 4 sulfur cluster binding"/>
    <property type="evidence" value="ECO:0007669"/>
    <property type="project" value="InterPro"/>
</dbReference>
<organism evidence="7 8">
    <name type="scientific">Phaseolus angularis</name>
    <name type="common">Azuki bean</name>
    <name type="synonym">Vigna angularis</name>
    <dbReference type="NCBI Taxonomy" id="3914"/>
    <lineage>
        <taxon>Eukaryota</taxon>
        <taxon>Viridiplantae</taxon>
        <taxon>Streptophyta</taxon>
        <taxon>Embryophyta</taxon>
        <taxon>Tracheophyta</taxon>
        <taxon>Spermatophyta</taxon>
        <taxon>Magnoliopsida</taxon>
        <taxon>eudicotyledons</taxon>
        <taxon>Gunneridae</taxon>
        <taxon>Pentapetalae</taxon>
        <taxon>rosids</taxon>
        <taxon>fabids</taxon>
        <taxon>Fabales</taxon>
        <taxon>Fabaceae</taxon>
        <taxon>Papilionoideae</taxon>
        <taxon>50 kb inversion clade</taxon>
        <taxon>NPAAA clade</taxon>
        <taxon>indigoferoid/millettioid clade</taxon>
        <taxon>Phaseoleae</taxon>
        <taxon>Vigna</taxon>
    </lineage>
</organism>
<dbReference type="InterPro" id="IPR000008">
    <property type="entry name" value="C2_dom"/>
</dbReference>
<feature type="region of interest" description="Disordered" evidence="5">
    <location>
        <begin position="916"/>
        <end position="937"/>
    </location>
</feature>
<proteinExistence type="predicted"/>
<keyword evidence="2" id="KW-0479">Metal-binding</keyword>
<feature type="compositionally biased region" description="Basic residues" evidence="5">
    <location>
        <begin position="68"/>
        <end position="80"/>
    </location>
</feature>
<evidence type="ECO:0000256" key="1">
    <source>
        <dbReference type="ARBA" id="ARBA00001966"/>
    </source>
</evidence>
<feature type="compositionally biased region" description="Basic and acidic residues" evidence="5">
    <location>
        <begin position="1"/>
        <end position="11"/>
    </location>
</feature>
<reference evidence="7 8" key="1">
    <citation type="submission" date="2020-05" db="EMBL/GenBank/DDBJ databases">
        <title>Vigna angularis (adzuki bean) Var. LongXiaoDou No. 4 denovo assembly.</title>
        <authorList>
            <person name="Xiang H."/>
        </authorList>
    </citation>
    <scope>NUCLEOTIDE SEQUENCE [LARGE SCALE GENOMIC DNA]</scope>
    <source>
        <tissue evidence="7">Leaf</tissue>
    </source>
</reference>
<comment type="caution">
    <text evidence="7">The sequence shown here is derived from an EMBL/GenBank/DDBJ whole genome shotgun (WGS) entry which is preliminary data.</text>
</comment>
<dbReference type="InterPro" id="IPR011257">
    <property type="entry name" value="DNA_glycosylase"/>
</dbReference>
<accession>A0A8T0JME4</accession>
<evidence type="ECO:0000313" key="8">
    <source>
        <dbReference type="Proteomes" id="UP000743370"/>
    </source>
</evidence>
<evidence type="ECO:0000256" key="5">
    <source>
        <dbReference type="SAM" id="MobiDB-lite"/>
    </source>
</evidence>
<dbReference type="GO" id="GO:0035514">
    <property type="term" value="F:DNA demethylase activity"/>
    <property type="evidence" value="ECO:0007669"/>
    <property type="project" value="InterPro"/>
</dbReference>
<dbReference type="SMART" id="SM00239">
    <property type="entry name" value="C2"/>
    <property type="match status" value="1"/>
</dbReference>
<dbReference type="InterPro" id="IPR044811">
    <property type="entry name" value="DME/ROS1"/>
</dbReference>
<dbReference type="AlphaFoldDB" id="A0A8T0JME4"/>
<dbReference type="Pfam" id="PF15628">
    <property type="entry name" value="RRM_DME"/>
    <property type="match status" value="1"/>
</dbReference>
<feature type="region of interest" description="Disordered" evidence="5">
    <location>
        <begin position="341"/>
        <end position="399"/>
    </location>
</feature>
<keyword evidence="3" id="KW-0408">Iron</keyword>
<dbReference type="InterPro" id="IPR023170">
    <property type="entry name" value="HhH_base_excis_C"/>
</dbReference>
<comment type="cofactor">
    <cofactor evidence="1">
        <name>[4Fe-4S] cluster</name>
        <dbReference type="ChEBI" id="CHEBI:49883"/>
    </cofactor>
</comment>
<dbReference type="GO" id="GO:0006281">
    <property type="term" value="P:DNA repair"/>
    <property type="evidence" value="ECO:0007669"/>
    <property type="project" value="InterPro"/>
</dbReference>
<evidence type="ECO:0000256" key="4">
    <source>
        <dbReference type="ARBA" id="ARBA00023014"/>
    </source>
</evidence>
<name>A0A8T0JME4_PHAAN</name>
<dbReference type="InterPro" id="IPR035892">
    <property type="entry name" value="C2_domain_sf"/>
</dbReference>
<dbReference type="InterPro" id="IPR003651">
    <property type="entry name" value="Endonuclease3_FeS-loop_motif"/>
</dbReference>
<dbReference type="SUPFAM" id="SSF48150">
    <property type="entry name" value="DNA-glycosylase"/>
    <property type="match status" value="1"/>
</dbReference>
<dbReference type="Proteomes" id="UP000743370">
    <property type="component" value="Unassembled WGS sequence"/>
</dbReference>
<feature type="region of interest" description="Disordered" evidence="5">
    <location>
        <begin position="862"/>
        <end position="883"/>
    </location>
</feature>
<protein>
    <submittedName>
        <fullName evidence="7">Protein ROS1-like protein</fullName>
    </submittedName>
</protein>
<evidence type="ECO:0000259" key="6">
    <source>
        <dbReference type="PROSITE" id="PS50004"/>
    </source>
</evidence>
<dbReference type="GO" id="GO:0019104">
    <property type="term" value="F:DNA N-glycosylase activity"/>
    <property type="evidence" value="ECO:0007669"/>
    <property type="project" value="InterPro"/>
</dbReference>
<evidence type="ECO:0000313" key="7">
    <source>
        <dbReference type="EMBL" id="KAG2377084.1"/>
    </source>
</evidence>
<feature type="compositionally biased region" description="Basic and acidic residues" evidence="5">
    <location>
        <begin position="996"/>
        <end position="1034"/>
    </location>
</feature>
<dbReference type="PANTHER" id="PTHR46213:SF26">
    <property type="entry name" value="HHH-GPD BASE EXCISION DNA REPAIR FAMILY PROTEIN"/>
    <property type="match status" value="1"/>
</dbReference>
<dbReference type="SMART" id="SM00525">
    <property type="entry name" value="FES"/>
    <property type="match status" value="1"/>
</dbReference>
<feature type="region of interest" description="Disordered" evidence="5">
    <location>
        <begin position="986"/>
        <end position="1049"/>
    </location>
</feature>
<feature type="compositionally biased region" description="Basic and acidic residues" evidence="5">
    <location>
        <begin position="21"/>
        <end position="31"/>
    </location>
</feature>
<dbReference type="EMBL" id="JABFOF010000010">
    <property type="protein sequence ID" value="KAG2377084.1"/>
    <property type="molecule type" value="Genomic_DNA"/>
</dbReference>
<feature type="domain" description="C2" evidence="6">
    <location>
        <begin position="1085"/>
        <end position="1206"/>
    </location>
</feature>
<evidence type="ECO:0000256" key="3">
    <source>
        <dbReference type="ARBA" id="ARBA00023004"/>
    </source>
</evidence>
<evidence type="ECO:0000256" key="2">
    <source>
        <dbReference type="ARBA" id="ARBA00022723"/>
    </source>
</evidence>
<sequence>MMKNVENKDASNSETFAKSKLVMEHDVRDEFGLPSFSKKRKKREDTNDQLPSKGKKKVFRPKLVSQIPKRRKKSQVKSKTPKPSTPEQRENNIRRGGSCERQLFNEDSSNASNEIGIQHNSVQSYHKMSSLSGLCLLKEKQIGSEFPFLFKKKRVLKRRLHLLKFLTPIEKRRSKWFSRKRRQKVDFSVDDSNFKNKMLINRIKKFSSLMKKGKSKKINELDNCKDSRKLVLYKKSALNDSLLDEETSRVWKLLEQEKGHDENDEMKRKYWENIRKIYQCKVESFIDHMHFIQGDRRFLPWKGSVLDSVIGVFLTQNVADYLSSSAFMSLASKFSLEKKERNLEKEEKEDEKEKKEDEDKNESSSIKIDDKGTTNVRSEETNVVDEKKSKEKKTKEEEEEMRKKREYWDSLRKIYTKNYRSEDYMDSVDWEAVRVAKKREVAQTIAARGQHNIIGERIQDLLKSLMESNGSLDLEWLRYAPPKDVKEYLLAIGGLGLKSVECVRLLALHHTAFPVDINVTRIVVRLGWVPIQPLPEYIQIHNLEMFPDSDKIQQYLWPRLCTLDPPQLYELHYQLITFGKVFCTKQKPNCNACPLKSDCKYFASAFSREKLALPESKLDYEDKTVSKFALPEPTCLIYEPKRCEPTIEHPPSPEHVDDCKDIEDISKDYYNSESKEDISLSKAIITSYADHIPMQKMKDVSRLKTERLVYVLPDNHPLLSAMQCEQRQADDPCPYLLILWDRGELEDSCESNLDEEANTLTIPATLLIPCRSAMRSRFPLNGTYFQVNEVFVDYASMIHPINVPRKWLWNLDQRIVYIGTTVSSIMRGFVCVRAFDVKTRAPRPISEMLHRNTTAKLRKDLKVEGPVEPRPQGATSPPWKSGSRPSSVINCCLLRILRLLAKREIPRSMPKMRAIERESSVVGPKQRKAPLPGVTLERGLNDRSDELLLVDDEAKGPCTPQHVDADEEPPHVRVLVLLLLGQQHRAPNTTNKQRKKVDEKEGSEISRSEKGSWKEWEGALALDGERERMKPKEDEGVEEDDEERGIYTKGKQGSRRSVWIELKFAFGFGEVRLGLDLFQTETVAITLGVACYCRVSMDNSILGLLKLRIIRGYDLAIRDAIKGRASDPYVVVSMGDQKLKTSVKKNNCNPEWNQERTLSIKDVTTPIRLSVYDKDTFSGDDKMGDADIDLIPYVQSVRMGWTDLPNGTVVRIIQPDETNCLAKESNCVWQNENIIQEMVLKLRNVESGEIVVQIEWVDVIGCKGLSHLDL</sequence>
<dbReference type="InterPro" id="IPR028925">
    <property type="entry name" value="RRM_DME"/>
</dbReference>
<dbReference type="GO" id="GO:0141166">
    <property type="term" value="P:chromosomal 5-methylcytosine DNA demethylation pathway"/>
    <property type="evidence" value="ECO:0007669"/>
    <property type="project" value="InterPro"/>
</dbReference>
<keyword evidence="4" id="KW-0411">Iron-sulfur</keyword>
<dbReference type="Pfam" id="PF00168">
    <property type="entry name" value="C2"/>
    <property type="match status" value="1"/>
</dbReference>
<dbReference type="PROSITE" id="PS50004">
    <property type="entry name" value="C2"/>
    <property type="match status" value="1"/>
</dbReference>
<dbReference type="SUPFAM" id="SSF49562">
    <property type="entry name" value="C2 domain (Calcium/lipid-binding domain, CaLB)"/>
    <property type="match status" value="1"/>
</dbReference>
<dbReference type="PANTHER" id="PTHR46213">
    <property type="entry name" value="TRANSCRIPTIONAL ACTIVATOR DEMETER"/>
    <property type="match status" value="1"/>
</dbReference>
<gene>
    <name evidence="7" type="ORF">HKW66_Vig0176580</name>
</gene>
<feature type="region of interest" description="Disordered" evidence="5">
    <location>
        <begin position="1"/>
        <end position="99"/>
    </location>
</feature>
<dbReference type="Gene3D" id="2.60.40.150">
    <property type="entry name" value="C2 domain"/>
    <property type="match status" value="1"/>
</dbReference>
<dbReference type="GO" id="GO:0046872">
    <property type="term" value="F:metal ion binding"/>
    <property type="evidence" value="ECO:0007669"/>
    <property type="project" value="UniProtKB-KW"/>
</dbReference>
<dbReference type="Gene3D" id="1.10.1670.10">
    <property type="entry name" value="Helix-hairpin-Helix base-excision DNA repair enzymes (C-terminal)"/>
    <property type="match status" value="1"/>
</dbReference>